<keyword evidence="1" id="KW-0812">Transmembrane</keyword>
<dbReference type="EMBL" id="JBHSYQ010000008">
    <property type="protein sequence ID" value="MFC6998833.1"/>
    <property type="molecule type" value="Genomic_DNA"/>
</dbReference>
<comment type="caution">
    <text evidence="2">The sequence shown here is derived from an EMBL/GenBank/DDBJ whole genome shotgun (WGS) entry which is preliminary data.</text>
</comment>
<keyword evidence="1" id="KW-0472">Membrane</keyword>
<feature type="transmembrane region" description="Helical" evidence="1">
    <location>
        <begin position="21"/>
        <end position="46"/>
    </location>
</feature>
<proteinExistence type="predicted"/>
<accession>A0ABW2DP36</accession>
<gene>
    <name evidence="2" type="ORF">ACFQHR_14445</name>
</gene>
<dbReference type="InterPro" id="IPR025356">
    <property type="entry name" value="DUF4260"/>
</dbReference>
<name>A0ABW2DP36_9BACT</name>
<dbReference type="RefSeq" id="WP_066625582.1">
    <property type="nucleotide sequence ID" value="NZ_JBHSYQ010000008.1"/>
</dbReference>
<evidence type="ECO:0000313" key="3">
    <source>
        <dbReference type="Proteomes" id="UP001596405"/>
    </source>
</evidence>
<sequence>MKLLISLEELAKMAAAYLFSLYLGYSWWMFFALLLLPDLSMLGYLFGPRVGAWVYNLFHHQGVALLTAAVGFMLHHPELQLAGVVMFGHSAMDRALGYGLKYSDNFKNTHLGWIGGEVKKVS</sequence>
<feature type="transmembrane region" description="Helical" evidence="1">
    <location>
        <begin position="52"/>
        <end position="74"/>
    </location>
</feature>
<protein>
    <submittedName>
        <fullName evidence="2">DUF4260 domain-containing protein</fullName>
    </submittedName>
</protein>
<keyword evidence="1" id="KW-1133">Transmembrane helix</keyword>
<dbReference type="Pfam" id="PF14079">
    <property type="entry name" value="DUF4260"/>
    <property type="match status" value="1"/>
</dbReference>
<organism evidence="2 3">
    <name type="scientific">Rufibacter roseus</name>
    <dbReference type="NCBI Taxonomy" id="1567108"/>
    <lineage>
        <taxon>Bacteria</taxon>
        <taxon>Pseudomonadati</taxon>
        <taxon>Bacteroidota</taxon>
        <taxon>Cytophagia</taxon>
        <taxon>Cytophagales</taxon>
        <taxon>Hymenobacteraceae</taxon>
        <taxon>Rufibacter</taxon>
    </lineage>
</organism>
<keyword evidence="3" id="KW-1185">Reference proteome</keyword>
<evidence type="ECO:0000313" key="2">
    <source>
        <dbReference type="EMBL" id="MFC6998833.1"/>
    </source>
</evidence>
<evidence type="ECO:0000256" key="1">
    <source>
        <dbReference type="SAM" id="Phobius"/>
    </source>
</evidence>
<reference evidence="3" key="1">
    <citation type="journal article" date="2019" name="Int. J. Syst. Evol. Microbiol.">
        <title>The Global Catalogue of Microorganisms (GCM) 10K type strain sequencing project: providing services to taxonomists for standard genome sequencing and annotation.</title>
        <authorList>
            <consortium name="The Broad Institute Genomics Platform"/>
            <consortium name="The Broad Institute Genome Sequencing Center for Infectious Disease"/>
            <person name="Wu L."/>
            <person name="Ma J."/>
        </authorList>
    </citation>
    <scope>NUCLEOTIDE SEQUENCE [LARGE SCALE GENOMIC DNA]</scope>
    <source>
        <strain evidence="3">CGMCC 4.7393</strain>
    </source>
</reference>
<dbReference type="Proteomes" id="UP001596405">
    <property type="component" value="Unassembled WGS sequence"/>
</dbReference>